<evidence type="ECO:0000313" key="2">
    <source>
        <dbReference type="EMBL" id="GMK59515.1"/>
    </source>
</evidence>
<reference evidence="2" key="1">
    <citation type="journal article" date="2023" name="BMC Genomics">
        <title>Chromosome-level genome assemblies of Cutaneotrichosporon spp. (Trichosporonales, Basidiomycota) reveal imbalanced evolution between nucleotide sequences and chromosome synteny.</title>
        <authorList>
            <person name="Kobayashi Y."/>
            <person name="Kayamori A."/>
            <person name="Aoki K."/>
            <person name="Shiwa Y."/>
            <person name="Matsutani M."/>
            <person name="Fujita N."/>
            <person name="Sugita T."/>
            <person name="Iwasaki W."/>
            <person name="Tanaka N."/>
            <person name="Takashima M."/>
        </authorList>
    </citation>
    <scope>NUCLEOTIDE SEQUENCE</scope>
    <source>
        <strain evidence="2">HIS016</strain>
    </source>
</reference>
<dbReference type="Proteomes" id="UP001222932">
    <property type="component" value="Unassembled WGS sequence"/>
</dbReference>
<feature type="region of interest" description="Disordered" evidence="1">
    <location>
        <begin position="1"/>
        <end position="89"/>
    </location>
</feature>
<evidence type="ECO:0000313" key="3">
    <source>
        <dbReference type="Proteomes" id="UP001222932"/>
    </source>
</evidence>
<gene>
    <name evidence="2" type="ORF">CspeluHIS016_0801210</name>
</gene>
<feature type="compositionally biased region" description="Basic and acidic residues" evidence="1">
    <location>
        <begin position="60"/>
        <end position="73"/>
    </location>
</feature>
<comment type="caution">
    <text evidence="2">The sequence shown here is derived from an EMBL/GenBank/DDBJ whole genome shotgun (WGS) entry which is preliminary data.</text>
</comment>
<feature type="compositionally biased region" description="Pro residues" evidence="1">
    <location>
        <begin position="79"/>
        <end position="89"/>
    </location>
</feature>
<feature type="compositionally biased region" description="Gly residues" evidence="1">
    <location>
        <begin position="272"/>
        <end position="294"/>
    </location>
</feature>
<feature type="compositionally biased region" description="Gly residues" evidence="1">
    <location>
        <begin position="1"/>
        <end position="10"/>
    </location>
</feature>
<reference evidence="2" key="2">
    <citation type="submission" date="2023-06" db="EMBL/GenBank/DDBJ databases">
        <authorList>
            <person name="Kobayashi Y."/>
            <person name="Kayamori A."/>
            <person name="Aoki K."/>
            <person name="Shiwa Y."/>
            <person name="Fujita N."/>
            <person name="Sugita T."/>
            <person name="Iwasaki W."/>
            <person name="Tanaka N."/>
            <person name="Takashima M."/>
        </authorList>
    </citation>
    <scope>NUCLEOTIDE SEQUENCE</scope>
    <source>
        <strain evidence="2">HIS016</strain>
    </source>
</reference>
<feature type="compositionally biased region" description="Pro residues" evidence="1">
    <location>
        <begin position="47"/>
        <end position="59"/>
    </location>
</feature>
<proteinExistence type="predicted"/>
<evidence type="ECO:0000256" key="1">
    <source>
        <dbReference type="SAM" id="MobiDB-lite"/>
    </source>
</evidence>
<organism evidence="2 3">
    <name type="scientific">Cutaneotrichosporon spelunceum</name>
    <dbReference type="NCBI Taxonomy" id="1672016"/>
    <lineage>
        <taxon>Eukaryota</taxon>
        <taxon>Fungi</taxon>
        <taxon>Dikarya</taxon>
        <taxon>Basidiomycota</taxon>
        <taxon>Agaricomycotina</taxon>
        <taxon>Tremellomycetes</taxon>
        <taxon>Trichosporonales</taxon>
        <taxon>Trichosporonaceae</taxon>
        <taxon>Cutaneotrichosporon</taxon>
    </lineage>
</organism>
<keyword evidence="3" id="KW-1185">Reference proteome</keyword>
<protein>
    <submittedName>
        <fullName evidence="2">Uncharacterized protein</fullName>
    </submittedName>
</protein>
<feature type="region of interest" description="Disordered" evidence="1">
    <location>
        <begin position="263"/>
        <end position="294"/>
    </location>
</feature>
<name>A0AAD3TZT8_9TREE</name>
<dbReference type="AlphaFoldDB" id="A0AAD3TZT8"/>
<accession>A0AAD3TZT8</accession>
<sequence length="294" mass="31336">MPRGMTGGDGRVARGNKSSKVSGGAPQQKGNFAYKTAKPEADDEPNVDPPAPRPLPIPEPIDKADKPKADDGSKVAVPAPAPQPVPVPEPVMPYYYPPTLPAPPRPLPTPSRRPRRSVLARLVPCLSAQPTAEPAEYYPAVPPVSRRKRAPSPASEQSWTHHDSYFPSLEPAVVQHTSFFPRLDAIKSRAQARAEAAAAQHAQSAGHLVCVHYPDLPAFAEYGKARAEWKETQWGTQNWIGFGWNGERLPNAQGQVFSGPMPTGIPVANPKVGGGGKNKKGQGGSGGAREGVDE</sequence>
<dbReference type="EMBL" id="BTCM01000008">
    <property type="protein sequence ID" value="GMK59515.1"/>
    <property type="molecule type" value="Genomic_DNA"/>
</dbReference>